<sequence>MAGVMVDGDLLVDVGELGVAVRVLAALDGLDIGLQAEALVTQQVGDSVRADAVALARSARWPGRGSRAVRK</sequence>
<organism evidence="1 2">
    <name type="scientific">Actinoplanes couchii</name>
    <dbReference type="NCBI Taxonomy" id="403638"/>
    <lineage>
        <taxon>Bacteria</taxon>
        <taxon>Bacillati</taxon>
        <taxon>Actinomycetota</taxon>
        <taxon>Actinomycetes</taxon>
        <taxon>Micromonosporales</taxon>
        <taxon>Micromonosporaceae</taxon>
        <taxon>Actinoplanes</taxon>
    </lineage>
</organism>
<accession>A0ABQ3WZT3</accession>
<dbReference type="EMBL" id="BOMG01000003">
    <property type="protein sequence ID" value="GID51648.1"/>
    <property type="molecule type" value="Genomic_DNA"/>
</dbReference>
<evidence type="ECO:0000313" key="2">
    <source>
        <dbReference type="Proteomes" id="UP000612282"/>
    </source>
</evidence>
<comment type="caution">
    <text evidence="1">The sequence shown here is derived from an EMBL/GenBank/DDBJ whole genome shotgun (WGS) entry which is preliminary data.</text>
</comment>
<name>A0ABQ3WZT3_9ACTN</name>
<protein>
    <submittedName>
        <fullName evidence="1">Uncharacterized protein</fullName>
    </submittedName>
</protein>
<dbReference type="Proteomes" id="UP000612282">
    <property type="component" value="Unassembled WGS sequence"/>
</dbReference>
<proteinExistence type="predicted"/>
<reference evidence="1 2" key="1">
    <citation type="submission" date="2021-01" db="EMBL/GenBank/DDBJ databases">
        <title>Whole genome shotgun sequence of Actinoplanes couchii NBRC 106145.</title>
        <authorList>
            <person name="Komaki H."/>
            <person name="Tamura T."/>
        </authorList>
    </citation>
    <scope>NUCLEOTIDE SEQUENCE [LARGE SCALE GENOMIC DNA]</scope>
    <source>
        <strain evidence="1 2">NBRC 106145</strain>
    </source>
</reference>
<evidence type="ECO:0000313" key="1">
    <source>
        <dbReference type="EMBL" id="GID51648.1"/>
    </source>
</evidence>
<keyword evidence="2" id="KW-1185">Reference proteome</keyword>
<gene>
    <name evidence="1" type="ORF">Aco03nite_000520</name>
</gene>